<comment type="caution">
    <text evidence="6">The sequence shown here is derived from an EMBL/GenBank/DDBJ whole genome shotgun (WGS) entry which is preliminary data.</text>
</comment>
<dbReference type="SUPFAM" id="SSF54862">
    <property type="entry name" value="4Fe-4S ferredoxins"/>
    <property type="match status" value="1"/>
</dbReference>
<dbReference type="PRINTS" id="PR00352">
    <property type="entry name" value="3FE4SFRDOXIN"/>
</dbReference>
<name>A0AAW1NTY7_9CHLO</name>
<dbReference type="SUPFAM" id="SSF46565">
    <property type="entry name" value="Chaperone J-domain"/>
    <property type="match status" value="1"/>
</dbReference>
<gene>
    <name evidence="6" type="ORF">WJX73_004791</name>
</gene>
<dbReference type="InterPro" id="IPR017896">
    <property type="entry name" value="4Fe4S_Fe-S-bd"/>
</dbReference>
<reference evidence="6 7" key="1">
    <citation type="journal article" date="2024" name="Nat. Commun.">
        <title>Phylogenomics reveals the evolutionary origins of lichenization in chlorophyte algae.</title>
        <authorList>
            <person name="Puginier C."/>
            <person name="Libourel C."/>
            <person name="Otte J."/>
            <person name="Skaloud P."/>
            <person name="Haon M."/>
            <person name="Grisel S."/>
            <person name="Petersen M."/>
            <person name="Berrin J.G."/>
            <person name="Delaux P.M."/>
            <person name="Dal Grande F."/>
            <person name="Keller J."/>
        </authorList>
    </citation>
    <scope>NUCLEOTIDE SEQUENCE [LARGE SCALE GENOMIC DNA]</scope>
    <source>
        <strain evidence="6 7">SAG 2036</strain>
    </source>
</reference>
<dbReference type="Gene3D" id="1.10.287.110">
    <property type="entry name" value="DnaJ domain"/>
    <property type="match status" value="1"/>
</dbReference>
<evidence type="ECO:0000256" key="2">
    <source>
        <dbReference type="ARBA" id="ARBA00023004"/>
    </source>
</evidence>
<dbReference type="InterPro" id="IPR001623">
    <property type="entry name" value="DnaJ_domain"/>
</dbReference>
<dbReference type="PANTHER" id="PTHR45295">
    <property type="entry name" value="CHAPERONE PROTEIN DNAJ C76, CHLOROPLASTIC"/>
    <property type="match status" value="1"/>
</dbReference>
<dbReference type="Pfam" id="PF13370">
    <property type="entry name" value="Fer4_13"/>
    <property type="match status" value="1"/>
</dbReference>
<evidence type="ECO:0000259" key="4">
    <source>
        <dbReference type="PROSITE" id="PS50076"/>
    </source>
</evidence>
<evidence type="ECO:0000259" key="5">
    <source>
        <dbReference type="PROSITE" id="PS51379"/>
    </source>
</evidence>
<proteinExistence type="predicted"/>
<dbReference type="CDD" id="cd06257">
    <property type="entry name" value="DnaJ"/>
    <property type="match status" value="1"/>
</dbReference>
<evidence type="ECO:0000256" key="1">
    <source>
        <dbReference type="ARBA" id="ARBA00022723"/>
    </source>
</evidence>
<dbReference type="Proteomes" id="UP001465755">
    <property type="component" value="Unassembled WGS sequence"/>
</dbReference>
<accession>A0AAW1NTY7</accession>
<sequence>MATDTNADKPVEQAETGALVLSDEEIEYFREVSGGDAELNTAAPTDFYQLLSIDYDADAPAIRAAYRSLQRIAHPDIAGDCAHELAVLLNCAYATLSNLKTKEEYDAGLRQFRADHMDYDGLPVSQWFGPPGEQRAVFVDETQCIGCTQCTSICPSTFFMEDDYGRARVSQQWADEADAITEAMDLCPVDSIHYVRRDQLALLEFVMRGCKREDAAILARRRSGNMAQAPNSGSPFERAATFLRHRKEARPAKREGTMALHHDQDLAASISRAWIALPTAFFARQKAASLSARLSAADWRTFDTQLPLETP</sequence>
<dbReference type="SMART" id="SM00271">
    <property type="entry name" value="DnaJ"/>
    <property type="match status" value="1"/>
</dbReference>
<dbReference type="AlphaFoldDB" id="A0AAW1NTY7"/>
<dbReference type="InterPro" id="IPR001080">
    <property type="entry name" value="3Fe4S_ferredoxin"/>
</dbReference>
<dbReference type="GO" id="GO:0009055">
    <property type="term" value="F:electron transfer activity"/>
    <property type="evidence" value="ECO:0007669"/>
    <property type="project" value="InterPro"/>
</dbReference>
<dbReference type="GO" id="GO:0005506">
    <property type="term" value="F:iron ion binding"/>
    <property type="evidence" value="ECO:0007669"/>
    <property type="project" value="InterPro"/>
</dbReference>
<keyword evidence="3" id="KW-0411">Iron-sulfur</keyword>
<evidence type="ECO:0000313" key="7">
    <source>
        <dbReference type="Proteomes" id="UP001465755"/>
    </source>
</evidence>
<feature type="domain" description="4Fe-4S ferredoxin-type" evidence="5">
    <location>
        <begin position="135"/>
        <end position="163"/>
    </location>
</feature>
<feature type="domain" description="J" evidence="4">
    <location>
        <begin position="46"/>
        <end position="109"/>
    </location>
</feature>
<dbReference type="PROSITE" id="PS51379">
    <property type="entry name" value="4FE4S_FER_2"/>
    <property type="match status" value="1"/>
</dbReference>
<dbReference type="InterPro" id="IPR017900">
    <property type="entry name" value="4Fe4S_Fe_S_CS"/>
</dbReference>
<keyword evidence="2" id="KW-0408">Iron</keyword>
<keyword evidence="7" id="KW-1185">Reference proteome</keyword>
<dbReference type="EMBL" id="JALJOQ010000138">
    <property type="protein sequence ID" value="KAK9794389.1"/>
    <property type="molecule type" value="Genomic_DNA"/>
</dbReference>
<dbReference type="PROSITE" id="PS00198">
    <property type="entry name" value="4FE4S_FER_1"/>
    <property type="match status" value="1"/>
</dbReference>
<organism evidence="6 7">
    <name type="scientific">Symbiochloris irregularis</name>
    <dbReference type="NCBI Taxonomy" id="706552"/>
    <lineage>
        <taxon>Eukaryota</taxon>
        <taxon>Viridiplantae</taxon>
        <taxon>Chlorophyta</taxon>
        <taxon>core chlorophytes</taxon>
        <taxon>Trebouxiophyceae</taxon>
        <taxon>Trebouxiales</taxon>
        <taxon>Trebouxiaceae</taxon>
        <taxon>Symbiochloris</taxon>
    </lineage>
</organism>
<evidence type="ECO:0000313" key="6">
    <source>
        <dbReference type="EMBL" id="KAK9794389.1"/>
    </source>
</evidence>
<keyword evidence="1" id="KW-0479">Metal-binding</keyword>
<dbReference type="GO" id="GO:0051536">
    <property type="term" value="F:iron-sulfur cluster binding"/>
    <property type="evidence" value="ECO:0007669"/>
    <property type="project" value="UniProtKB-KW"/>
</dbReference>
<evidence type="ECO:0000256" key="3">
    <source>
        <dbReference type="ARBA" id="ARBA00023014"/>
    </source>
</evidence>
<dbReference type="PANTHER" id="PTHR45295:SF1">
    <property type="entry name" value="CHAPERONE PROTEIN DNAJ C76, CHLOROPLASTIC"/>
    <property type="match status" value="1"/>
</dbReference>
<dbReference type="Pfam" id="PF00226">
    <property type="entry name" value="DnaJ"/>
    <property type="match status" value="1"/>
</dbReference>
<protein>
    <submittedName>
        <fullName evidence="6">Uncharacterized protein</fullName>
    </submittedName>
</protein>
<dbReference type="PROSITE" id="PS50076">
    <property type="entry name" value="DNAJ_2"/>
    <property type="match status" value="1"/>
</dbReference>
<dbReference type="Gene3D" id="3.30.70.20">
    <property type="match status" value="1"/>
</dbReference>
<dbReference type="InterPro" id="IPR036869">
    <property type="entry name" value="J_dom_sf"/>
</dbReference>